<dbReference type="Proteomes" id="UP000184295">
    <property type="component" value="Unassembled WGS sequence"/>
</dbReference>
<dbReference type="InterPro" id="IPR000634">
    <property type="entry name" value="Ser/Thr_deHydtase_PyrdxlP-BS"/>
</dbReference>
<organism evidence="5 6">
    <name type="scientific">Ferrithrix thermotolerans DSM 19514</name>
    <dbReference type="NCBI Taxonomy" id="1121881"/>
    <lineage>
        <taxon>Bacteria</taxon>
        <taxon>Bacillati</taxon>
        <taxon>Actinomycetota</taxon>
        <taxon>Acidimicrobiia</taxon>
        <taxon>Acidimicrobiales</taxon>
        <taxon>Acidimicrobiaceae</taxon>
        <taxon>Ferrithrix</taxon>
    </lineage>
</organism>
<name>A0A1M4S4T1_9ACTN</name>
<evidence type="ECO:0000256" key="3">
    <source>
        <dbReference type="ARBA" id="ARBA00023239"/>
    </source>
</evidence>
<dbReference type="InterPro" id="IPR001926">
    <property type="entry name" value="TrpB-like_PALP"/>
</dbReference>
<dbReference type="EMBL" id="FQUL01000001">
    <property type="protein sequence ID" value="SHE27208.1"/>
    <property type="molecule type" value="Genomic_DNA"/>
</dbReference>
<dbReference type="RefSeq" id="WP_072787562.1">
    <property type="nucleotide sequence ID" value="NZ_FQUL01000001.1"/>
</dbReference>
<dbReference type="Gene3D" id="3.40.50.1100">
    <property type="match status" value="2"/>
</dbReference>
<proteinExistence type="predicted"/>
<dbReference type="InterPro" id="IPR036052">
    <property type="entry name" value="TrpB-like_PALP_sf"/>
</dbReference>
<sequence>MFSYRCTSCGRDYEITSHLFSCSCGGLFDLKPYEKTFDTYSLPWSLVRYAKMLPLFGGVDLLKSVSMGEGMTPLVRDKTGGYLKLDFLQPTLSYKDRGAALLVATAKALGVTSLAIDSSGNAGVSVAAYARRAEMLAHVFVPETTSDKKVRQLELFGAKVHRGGDRDFASRTVMEYLETEKDTFYASHIYNPFFTHGVKTLFYEIIEQLRDDVPKNIVVPLGNGTLVLGAYEAVADLMELGVISNPPKLIAVQAASCDPIYRLVHSDRLTQRDLDSGSTIAEGIAIPSPPRGSQIASLLLKNDGDVVVVSEKMIRDAHSKLLSAGVDVEPTAAASYAGYLQLRDSDGPSDTTVVVLTGAGLKSL</sequence>
<dbReference type="AlphaFoldDB" id="A0A1M4S4T1"/>
<keyword evidence="3" id="KW-0456">Lyase</keyword>
<gene>
    <name evidence="5" type="ORF">SAMN02745225_00038</name>
</gene>
<dbReference type="SUPFAM" id="SSF53686">
    <property type="entry name" value="Tryptophan synthase beta subunit-like PLP-dependent enzymes"/>
    <property type="match status" value="1"/>
</dbReference>
<keyword evidence="2" id="KW-0663">Pyridoxal phosphate</keyword>
<comment type="cofactor">
    <cofactor evidence="1">
        <name>pyridoxal 5'-phosphate</name>
        <dbReference type="ChEBI" id="CHEBI:597326"/>
    </cofactor>
</comment>
<dbReference type="InterPro" id="IPR050147">
    <property type="entry name" value="Ser/Thr_Dehydratase"/>
</dbReference>
<dbReference type="Pfam" id="PF00291">
    <property type="entry name" value="PALP"/>
    <property type="match status" value="1"/>
</dbReference>
<accession>A0A1M4S4T1</accession>
<evidence type="ECO:0000259" key="4">
    <source>
        <dbReference type="Pfam" id="PF00291"/>
    </source>
</evidence>
<dbReference type="GO" id="GO:0004794">
    <property type="term" value="F:threonine deaminase activity"/>
    <property type="evidence" value="ECO:0007669"/>
    <property type="project" value="TreeGrafter"/>
</dbReference>
<dbReference type="GO" id="GO:0006567">
    <property type="term" value="P:L-threonine catabolic process"/>
    <property type="evidence" value="ECO:0007669"/>
    <property type="project" value="TreeGrafter"/>
</dbReference>
<evidence type="ECO:0000256" key="1">
    <source>
        <dbReference type="ARBA" id="ARBA00001933"/>
    </source>
</evidence>
<dbReference type="PANTHER" id="PTHR48078">
    <property type="entry name" value="THREONINE DEHYDRATASE, MITOCHONDRIAL-RELATED"/>
    <property type="match status" value="1"/>
</dbReference>
<dbReference type="PROSITE" id="PS00165">
    <property type="entry name" value="DEHYDRATASE_SER_THR"/>
    <property type="match status" value="1"/>
</dbReference>
<reference evidence="6" key="1">
    <citation type="submission" date="2016-11" db="EMBL/GenBank/DDBJ databases">
        <authorList>
            <person name="Varghese N."/>
            <person name="Submissions S."/>
        </authorList>
    </citation>
    <scope>NUCLEOTIDE SEQUENCE [LARGE SCALE GENOMIC DNA]</scope>
    <source>
        <strain evidence="6">DSM 19514</strain>
    </source>
</reference>
<dbReference type="PANTHER" id="PTHR48078:SF6">
    <property type="entry name" value="L-THREONINE DEHYDRATASE CATABOLIC TDCB"/>
    <property type="match status" value="1"/>
</dbReference>
<keyword evidence="6" id="KW-1185">Reference proteome</keyword>
<dbReference type="STRING" id="1121881.SAMN02745225_00038"/>
<feature type="domain" description="Tryptophan synthase beta chain-like PALP" evidence="4">
    <location>
        <begin position="65"/>
        <end position="358"/>
    </location>
</feature>
<protein>
    <submittedName>
        <fullName evidence="5">Threonine synthase</fullName>
    </submittedName>
</protein>
<dbReference type="CDD" id="cd01563">
    <property type="entry name" value="Thr-synth_1"/>
    <property type="match status" value="1"/>
</dbReference>
<dbReference type="GO" id="GO:0009097">
    <property type="term" value="P:isoleucine biosynthetic process"/>
    <property type="evidence" value="ECO:0007669"/>
    <property type="project" value="TreeGrafter"/>
</dbReference>
<dbReference type="OrthoDB" id="9778118at2"/>
<evidence type="ECO:0000313" key="6">
    <source>
        <dbReference type="Proteomes" id="UP000184295"/>
    </source>
</evidence>
<dbReference type="GO" id="GO:0006565">
    <property type="term" value="P:L-serine catabolic process"/>
    <property type="evidence" value="ECO:0007669"/>
    <property type="project" value="TreeGrafter"/>
</dbReference>
<dbReference type="GO" id="GO:0003941">
    <property type="term" value="F:L-serine ammonia-lyase activity"/>
    <property type="evidence" value="ECO:0007669"/>
    <property type="project" value="TreeGrafter"/>
</dbReference>
<evidence type="ECO:0000256" key="2">
    <source>
        <dbReference type="ARBA" id="ARBA00022898"/>
    </source>
</evidence>
<dbReference type="GO" id="GO:0030170">
    <property type="term" value="F:pyridoxal phosphate binding"/>
    <property type="evidence" value="ECO:0007669"/>
    <property type="project" value="InterPro"/>
</dbReference>
<evidence type="ECO:0000313" key="5">
    <source>
        <dbReference type="EMBL" id="SHE27208.1"/>
    </source>
</evidence>